<dbReference type="Gene3D" id="3.10.129.10">
    <property type="entry name" value="Hotdog Thioesterase"/>
    <property type="match status" value="1"/>
</dbReference>
<keyword evidence="5" id="KW-1185">Reference proteome</keyword>
<dbReference type="EMBL" id="FWFO01000001">
    <property type="protein sequence ID" value="SLN23260.1"/>
    <property type="molecule type" value="Genomic_DNA"/>
</dbReference>
<dbReference type="SUPFAM" id="SSF54637">
    <property type="entry name" value="Thioesterase/thiol ester dehydrase-isomerase"/>
    <property type="match status" value="1"/>
</dbReference>
<organism evidence="4 5">
    <name type="scientific">Falsiruegeria litorea R37</name>
    <dbReference type="NCBI Taxonomy" id="1200284"/>
    <lineage>
        <taxon>Bacteria</taxon>
        <taxon>Pseudomonadati</taxon>
        <taxon>Pseudomonadota</taxon>
        <taxon>Alphaproteobacteria</taxon>
        <taxon>Rhodobacterales</taxon>
        <taxon>Roseobacteraceae</taxon>
        <taxon>Falsiruegeria</taxon>
    </lineage>
</organism>
<proteinExistence type="inferred from homology"/>
<dbReference type="InterPro" id="IPR003736">
    <property type="entry name" value="PAAI_dom"/>
</dbReference>
<keyword evidence="2" id="KW-0378">Hydrolase</keyword>
<dbReference type="InterPro" id="IPR039298">
    <property type="entry name" value="ACOT13"/>
</dbReference>
<accession>A0A1Y5RSE7</accession>
<dbReference type="PANTHER" id="PTHR21660:SF1">
    <property type="entry name" value="ACYL-COENZYME A THIOESTERASE 13"/>
    <property type="match status" value="1"/>
</dbReference>
<dbReference type="Pfam" id="PF03061">
    <property type="entry name" value="4HBT"/>
    <property type="match status" value="1"/>
</dbReference>
<dbReference type="PANTHER" id="PTHR21660">
    <property type="entry name" value="THIOESTERASE SUPERFAMILY MEMBER-RELATED"/>
    <property type="match status" value="1"/>
</dbReference>
<name>A0A1Y5RSE7_9RHOB</name>
<evidence type="ECO:0000313" key="5">
    <source>
        <dbReference type="Proteomes" id="UP000193077"/>
    </source>
</evidence>
<evidence type="ECO:0000256" key="2">
    <source>
        <dbReference type="ARBA" id="ARBA00022801"/>
    </source>
</evidence>
<feature type="domain" description="Thioesterase" evidence="3">
    <location>
        <begin position="29"/>
        <end position="107"/>
    </location>
</feature>
<sequence>MTGYEIDHSRTGISRACYLDIGPEHLNYHGILHGGLVSMLLDVACGQTASAMFCPEDPAPVVTVALNVQFVSAGRGGRVTAVGTPAGNGRSMAYVSGELRNEDGELLAMAQGTFKRSGKRKDP</sequence>
<dbReference type="Proteomes" id="UP000193077">
    <property type="component" value="Unassembled WGS sequence"/>
</dbReference>
<dbReference type="AlphaFoldDB" id="A0A1Y5RSE7"/>
<comment type="similarity">
    <text evidence="1">Belongs to the thioesterase PaaI family.</text>
</comment>
<gene>
    <name evidence="4" type="ORF">TRL7639_00726</name>
</gene>
<dbReference type="InterPro" id="IPR006683">
    <property type="entry name" value="Thioestr_dom"/>
</dbReference>
<protein>
    <recommendedName>
        <fullName evidence="3">Thioesterase domain-containing protein</fullName>
    </recommendedName>
</protein>
<dbReference type="InterPro" id="IPR029069">
    <property type="entry name" value="HotDog_dom_sf"/>
</dbReference>
<evidence type="ECO:0000256" key="1">
    <source>
        <dbReference type="ARBA" id="ARBA00008324"/>
    </source>
</evidence>
<dbReference type="CDD" id="cd03443">
    <property type="entry name" value="PaaI_thioesterase"/>
    <property type="match status" value="1"/>
</dbReference>
<evidence type="ECO:0000313" key="4">
    <source>
        <dbReference type="EMBL" id="SLN23260.1"/>
    </source>
</evidence>
<dbReference type="GO" id="GO:0047617">
    <property type="term" value="F:fatty acyl-CoA hydrolase activity"/>
    <property type="evidence" value="ECO:0007669"/>
    <property type="project" value="InterPro"/>
</dbReference>
<dbReference type="RefSeq" id="WP_235820247.1">
    <property type="nucleotide sequence ID" value="NZ_FWFO01000001.1"/>
</dbReference>
<reference evidence="4 5" key="1">
    <citation type="submission" date="2017-03" db="EMBL/GenBank/DDBJ databases">
        <authorList>
            <person name="Afonso C.L."/>
            <person name="Miller P.J."/>
            <person name="Scott M.A."/>
            <person name="Spackman E."/>
            <person name="Goraichik I."/>
            <person name="Dimitrov K.M."/>
            <person name="Suarez D.L."/>
            <person name="Swayne D.E."/>
        </authorList>
    </citation>
    <scope>NUCLEOTIDE SEQUENCE [LARGE SCALE GENOMIC DNA]</scope>
    <source>
        <strain evidence="4 5">CECT 7639</strain>
    </source>
</reference>
<evidence type="ECO:0000259" key="3">
    <source>
        <dbReference type="Pfam" id="PF03061"/>
    </source>
</evidence>
<dbReference type="NCBIfam" id="TIGR00369">
    <property type="entry name" value="unchar_dom_1"/>
    <property type="match status" value="1"/>
</dbReference>